<evidence type="ECO:0000313" key="3">
    <source>
        <dbReference type="EMBL" id="ADN35295.1"/>
    </source>
</evidence>
<organism evidence="3 4">
    <name type="scientific">Methanolacinia petrolearia (strain DSM 11571 / OCM 486 / SEBR 4847)</name>
    <name type="common">Methanoplanus petrolearius</name>
    <dbReference type="NCBI Taxonomy" id="679926"/>
    <lineage>
        <taxon>Archaea</taxon>
        <taxon>Methanobacteriati</taxon>
        <taxon>Methanobacteriota</taxon>
        <taxon>Stenosarchaea group</taxon>
        <taxon>Methanomicrobia</taxon>
        <taxon>Methanomicrobiales</taxon>
        <taxon>Methanomicrobiaceae</taxon>
        <taxon>Methanolacinia</taxon>
    </lineage>
</organism>
<sequence>MKECYFRPENIDKESMLMMEKIAGMNRKREQVFHPEASALLIIDMQNYFTDPDSHAYVPSSAAVIPRIKKLAEAFAAKKRPVISTRHINTLIDAGMMEEWWGELLTETSTRSELNNDLDLPFSVRIRKSQYDAFYATELDLILRQNNVTDLVITGVMTHLCCETTARTAFVHGYRVFFPADGTATYNTDLHMASLMNLSHGFASITGTGNISEIMENYGP</sequence>
<dbReference type="InterPro" id="IPR000868">
    <property type="entry name" value="Isochorismatase-like_dom"/>
</dbReference>
<keyword evidence="4" id="KW-1185">Reference proteome</keyword>
<dbReference type="PANTHER" id="PTHR43540:SF6">
    <property type="entry name" value="ISOCHORISMATASE-LIKE DOMAIN-CONTAINING PROTEIN"/>
    <property type="match status" value="1"/>
</dbReference>
<dbReference type="HOGENOM" id="CLU_068979_8_2_2"/>
<dbReference type="EMBL" id="CP002117">
    <property type="protein sequence ID" value="ADN35295.1"/>
    <property type="molecule type" value="Genomic_DNA"/>
</dbReference>
<evidence type="ECO:0000313" key="4">
    <source>
        <dbReference type="Proteomes" id="UP000006565"/>
    </source>
</evidence>
<evidence type="ECO:0000259" key="2">
    <source>
        <dbReference type="Pfam" id="PF00857"/>
    </source>
</evidence>
<dbReference type="GO" id="GO:0016787">
    <property type="term" value="F:hydrolase activity"/>
    <property type="evidence" value="ECO:0007669"/>
    <property type="project" value="UniProtKB-KW"/>
</dbReference>
<dbReference type="GeneID" id="9742969"/>
<dbReference type="PANTHER" id="PTHR43540">
    <property type="entry name" value="PEROXYUREIDOACRYLATE/UREIDOACRYLATE AMIDOHYDROLASE-RELATED"/>
    <property type="match status" value="1"/>
</dbReference>
<gene>
    <name evidence="3" type="ordered locus">Mpet_0521</name>
</gene>
<dbReference type="STRING" id="679926.Mpet_0521"/>
<protein>
    <submittedName>
        <fullName evidence="3">Isochorismatase hydrolase</fullName>
    </submittedName>
</protein>
<keyword evidence="1 3" id="KW-0378">Hydrolase</keyword>
<dbReference type="eggNOG" id="arCOG01943">
    <property type="taxonomic scope" value="Archaea"/>
</dbReference>
<dbReference type="InterPro" id="IPR050272">
    <property type="entry name" value="Isochorismatase-like_hydrls"/>
</dbReference>
<proteinExistence type="predicted"/>
<name>E1RHI6_METP4</name>
<reference evidence="3 4" key="1">
    <citation type="journal article" date="2010" name="Stand. Genomic Sci.">
        <title>Complete genome sequence of Methanoplanus petrolearius type strain (SEBR 4847).</title>
        <authorList>
            <person name="Brambilla E."/>
            <person name="Djao O.D."/>
            <person name="Daligault H."/>
            <person name="Lapidus A."/>
            <person name="Lucas S."/>
            <person name="Hammon N."/>
            <person name="Nolan M."/>
            <person name="Tice H."/>
            <person name="Cheng J.F."/>
            <person name="Han C."/>
            <person name="Tapia R."/>
            <person name="Goodwin L."/>
            <person name="Pitluck S."/>
            <person name="Liolios K."/>
            <person name="Ivanova N."/>
            <person name="Mavromatis K."/>
            <person name="Mikhailova N."/>
            <person name="Pati A."/>
            <person name="Chen A."/>
            <person name="Palaniappan K."/>
            <person name="Land M."/>
            <person name="Hauser L."/>
            <person name="Chang Y.J."/>
            <person name="Jeffries C.D."/>
            <person name="Rohde M."/>
            <person name="Spring S."/>
            <person name="Sikorski J."/>
            <person name="Goker M."/>
            <person name="Woyke T."/>
            <person name="Bristow J."/>
            <person name="Eisen J.A."/>
            <person name="Markowitz V."/>
            <person name="Hugenholtz P."/>
            <person name="Kyrpides N.C."/>
            <person name="Klenk H.P."/>
        </authorList>
    </citation>
    <scope>NUCLEOTIDE SEQUENCE [LARGE SCALE GENOMIC DNA]</scope>
    <source>
        <strain evidence="4">DSM 11571 / OCM 486 / SEBR 4847</strain>
    </source>
</reference>
<dbReference type="Gene3D" id="3.40.50.850">
    <property type="entry name" value="Isochorismatase-like"/>
    <property type="match status" value="1"/>
</dbReference>
<evidence type="ECO:0000256" key="1">
    <source>
        <dbReference type="ARBA" id="ARBA00022801"/>
    </source>
</evidence>
<dbReference type="CDD" id="cd00431">
    <property type="entry name" value="cysteine_hydrolases"/>
    <property type="match status" value="1"/>
</dbReference>
<dbReference type="RefSeq" id="WP_013328473.1">
    <property type="nucleotide sequence ID" value="NC_014507.1"/>
</dbReference>
<dbReference type="InterPro" id="IPR036380">
    <property type="entry name" value="Isochorismatase-like_sf"/>
</dbReference>
<dbReference type="SUPFAM" id="SSF52499">
    <property type="entry name" value="Isochorismatase-like hydrolases"/>
    <property type="match status" value="1"/>
</dbReference>
<dbReference type="AlphaFoldDB" id="E1RHI6"/>
<dbReference type="Proteomes" id="UP000006565">
    <property type="component" value="Chromosome"/>
</dbReference>
<feature type="domain" description="Isochorismatase-like" evidence="2">
    <location>
        <begin position="38"/>
        <end position="207"/>
    </location>
</feature>
<dbReference type="KEGG" id="mpi:Mpet_0521"/>
<dbReference type="Pfam" id="PF00857">
    <property type="entry name" value="Isochorismatase"/>
    <property type="match status" value="1"/>
</dbReference>
<accession>E1RHI6</accession>